<comment type="caution">
    <text evidence="1">The sequence shown here is derived from an EMBL/GenBank/DDBJ whole genome shotgun (WGS) entry which is preliminary data.</text>
</comment>
<keyword evidence="2" id="KW-1185">Reference proteome</keyword>
<evidence type="ECO:0000313" key="1">
    <source>
        <dbReference type="EMBL" id="EYF01371.1"/>
    </source>
</evidence>
<proteinExistence type="predicted"/>
<organism evidence="1 2">
    <name type="scientific">Chondromyces apiculatus DSM 436</name>
    <dbReference type="NCBI Taxonomy" id="1192034"/>
    <lineage>
        <taxon>Bacteria</taxon>
        <taxon>Pseudomonadati</taxon>
        <taxon>Myxococcota</taxon>
        <taxon>Polyangia</taxon>
        <taxon>Polyangiales</taxon>
        <taxon>Polyangiaceae</taxon>
        <taxon>Chondromyces</taxon>
    </lineage>
</organism>
<dbReference type="Gene3D" id="3.90.180.10">
    <property type="entry name" value="Medium-chain alcohol dehydrogenases, catalytic domain"/>
    <property type="match status" value="1"/>
</dbReference>
<reference evidence="1 2" key="1">
    <citation type="submission" date="2013-05" db="EMBL/GenBank/DDBJ databases">
        <title>Genome assembly of Chondromyces apiculatus DSM 436.</title>
        <authorList>
            <person name="Sharma G."/>
            <person name="Khatri I."/>
            <person name="Kaur C."/>
            <person name="Mayilraj S."/>
            <person name="Subramanian S."/>
        </authorList>
    </citation>
    <scope>NUCLEOTIDE SEQUENCE [LARGE SCALE GENOMIC DNA]</scope>
    <source>
        <strain evidence="1 2">DSM 436</strain>
    </source>
</reference>
<dbReference type="AlphaFoldDB" id="A0A017SYI8"/>
<name>A0A017SYI8_9BACT</name>
<protein>
    <recommendedName>
        <fullName evidence="3">Quinone oxidoreductase</fullName>
    </recommendedName>
</protein>
<evidence type="ECO:0000313" key="2">
    <source>
        <dbReference type="Proteomes" id="UP000019678"/>
    </source>
</evidence>
<dbReference type="Proteomes" id="UP000019678">
    <property type="component" value="Unassembled WGS sequence"/>
</dbReference>
<sequence>MVEAGDLMPVIDRTLPLDQAEAAHRLLAERSVVGRIVLIP</sequence>
<dbReference type="EMBL" id="ASRX01000083">
    <property type="protein sequence ID" value="EYF01371.1"/>
    <property type="molecule type" value="Genomic_DNA"/>
</dbReference>
<dbReference type="OrthoDB" id="9780520at2"/>
<gene>
    <name evidence="1" type="ORF">CAP_8413</name>
</gene>
<accession>A0A017SYI8</accession>
<evidence type="ECO:0008006" key="3">
    <source>
        <dbReference type="Google" id="ProtNLM"/>
    </source>
</evidence>
<dbReference type="STRING" id="1192034.CAP_8413"/>
<dbReference type="RefSeq" id="WP_081865645.1">
    <property type="nucleotide sequence ID" value="NZ_ASRX01000083.1"/>
</dbReference>
<dbReference type="Pfam" id="PF13602">
    <property type="entry name" value="ADH_zinc_N_2"/>
    <property type="match status" value="1"/>
</dbReference>